<sequence length="39" mass="4176">AVFHRAQQRGSLGGACEGVNPWQKGVPSFIECTMDTAIL</sequence>
<organism evidence="1">
    <name type="scientific">Tetraselmis sp. GSL018</name>
    <dbReference type="NCBI Taxonomy" id="582737"/>
    <lineage>
        <taxon>Eukaryota</taxon>
        <taxon>Viridiplantae</taxon>
        <taxon>Chlorophyta</taxon>
        <taxon>core chlorophytes</taxon>
        <taxon>Chlorodendrophyceae</taxon>
        <taxon>Chlorodendrales</taxon>
        <taxon>Chlorodendraceae</taxon>
        <taxon>Tetraselmis</taxon>
    </lineage>
</organism>
<feature type="non-terminal residue" evidence="1">
    <location>
        <position position="1"/>
    </location>
</feature>
<reference evidence="1" key="1">
    <citation type="submission" date="2014-05" db="EMBL/GenBank/DDBJ databases">
        <title>The transcriptome of the halophilic microalga Tetraselmis sp. GSL018 isolated from the Great Salt Lake, Utah.</title>
        <authorList>
            <person name="Jinkerson R.E."/>
            <person name="D'Adamo S."/>
            <person name="Posewitz M.C."/>
        </authorList>
    </citation>
    <scope>NUCLEOTIDE SEQUENCE</scope>
    <source>
        <strain evidence="1">GSL018</strain>
    </source>
</reference>
<dbReference type="AlphaFoldDB" id="A0A061R266"/>
<protein>
    <submittedName>
        <fullName evidence="1">Uncharacterized protein</fullName>
    </submittedName>
</protein>
<gene>
    <name evidence="1" type="ORF">TSPGSL018_14575</name>
</gene>
<dbReference type="EMBL" id="GBEZ01020627">
    <property type="protein sequence ID" value="JAC66058.1"/>
    <property type="molecule type" value="Transcribed_RNA"/>
</dbReference>
<name>A0A061R266_9CHLO</name>
<proteinExistence type="predicted"/>
<evidence type="ECO:0000313" key="1">
    <source>
        <dbReference type="EMBL" id="JAC66058.1"/>
    </source>
</evidence>
<accession>A0A061R266</accession>